<evidence type="ECO:0000256" key="4">
    <source>
        <dbReference type="SAM" id="Phobius"/>
    </source>
</evidence>
<feature type="domain" description="Histidine kinase/HSP90-like ATPase" evidence="5">
    <location>
        <begin position="446"/>
        <end position="540"/>
    </location>
</feature>
<dbReference type="Gene3D" id="3.30.450.20">
    <property type="entry name" value="PAS domain"/>
    <property type="match status" value="2"/>
</dbReference>
<dbReference type="InterPro" id="IPR050482">
    <property type="entry name" value="Sensor_HK_TwoCompSys"/>
</dbReference>
<sequence>MSKHYPQGYLVVLFVTLFCVCLLGIEGWRNWAVRLEELRSMHDRGEELAKLAAQHADGVFLRAQLVLASVADTARYPASGGAPAFESAISAIKRRMPGIDSVAVLDTDKDTIAVDGDSIALYNDETPPKSALNLWAGLECENPCIRRPVVSPWTGKLVIPMMRRIPATGSGSHMVALVTIDIELFKTFYRSLSIGQEDRIFLNAEDDYTFLARPSDNGLSGRPIGNRQVFASYRSDGPVGSILVQSTTDGVHRLYSYRRLAHFPVFVMVGISRDDLLARWWRDVAWNLGATAALVLAVALVALHFVRQSRLRASAEERTQEALALSGRISGVSAYLESAREEERKRIALEVHDQLGQSLTALKIEAFLLKRPGMTPADATRSADEMIDMIEGTIATVRNVSNALRPVALDYGIVAALKWLTTDFTTRNRIACAFQHRGEVPLLDDMVATAIFRLAQGALTNIIRHAHARSVRVYWSSEDGTLSMSIIDDGCGFDVDASLKAQSYGLLSMRERARMCGGNLSIESAPGFGTTVSLIIPSGAF</sequence>
<dbReference type="Pfam" id="PF07730">
    <property type="entry name" value="HisKA_3"/>
    <property type="match status" value="1"/>
</dbReference>
<dbReference type="CDD" id="cd12915">
    <property type="entry name" value="PDC2_DGC_like"/>
    <property type="match status" value="1"/>
</dbReference>
<dbReference type="Pfam" id="PF02518">
    <property type="entry name" value="HATPase_c"/>
    <property type="match status" value="1"/>
</dbReference>
<dbReference type="SMART" id="SM00387">
    <property type="entry name" value="HATPase_c"/>
    <property type="match status" value="1"/>
</dbReference>
<comment type="caution">
    <text evidence="6">The sequence shown here is derived from an EMBL/GenBank/DDBJ whole genome shotgun (WGS) entry which is preliminary data.</text>
</comment>
<dbReference type="Gene3D" id="3.30.565.10">
    <property type="entry name" value="Histidine kinase-like ATPase, C-terminal domain"/>
    <property type="match status" value="1"/>
</dbReference>
<dbReference type="InterPro" id="IPR011712">
    <property type="entry name" value="Sig_transdc_His_kin_sub3_dim/P"/>
</dbReference>
<keyword evidence="4" id="KW-1133">Transmembrane helix</keyword>
<keyword evidence="4" id="KW-0812">Transmembrane</keyword>
<keyword evidence="3" id="KW-0902">Two-component regulatory system</keyword>
<feature type="transmembrane region" description="Helical" evidence="4">
    <location>
        <begin position="284"/>
        <end position="306"/>
    </location>
</feature>
<evidence type="ECO:0000313" key="7">
    <source>
        <dbReference type="Proteomes" id="UP000247515"/>
    </source>
</evidence>
<dbReference type="InterPro" id="IPR036890">
    <property type="entry name" value="HATPase_C_sf"/>
</dbReference>
<evidence type="ECO:0000256" key="2">
    <source>
        <dbReference type="ARBA" id="ARBA00022777"/>
    </source>
</evidence>
<name>A0ABX5MDU1_9BURK</name>
<reference evidence="6 7" key="1">
    <citation type="submission" date="2018-05" db="EMBL/GenBank/DDBJ databases">
        <title>Genomic Encyclopedia of Type Strains, Phase IV (KMG-V): Genome sequencing to study the core and pangenomes of soil and plant-associated prokaryotes.</title>
        <authorList>
            <person name="Whitman W."/>
        </authorList>
    </citation>
    <scope>NUCLEOTIDE SEQUENCE [LARGE SCALE GENOMIC DNA]</scope>
    <source>
        <strain evidence="6 7">SIr-6563</strain>
    </source>
</reference>
<dbReference type="PANTHER" id="PTHR24421:SF59">
    <property type="entry name" value="OXYGEN SENSOR HISTIDINE KINASE NREB"/>
    <property type="match status" value="1"/>
</dbReference>
<organism evidence="6 7">
    <name type="scientific">Paraburkholderia tropica</name>
    <dbReference type="NCBI Taxonomy" id="92647"/>
    <lineage>
        <taxon>Bacteria</taxon>
        <taxon>Pseudomonadati</taxon>
        <taxon>Pseudomonadota</taxon>
        <taxon>Betaproteobacteria</taxon>
        <taxon>Burkholderiales</taxon>
        <taxon>Burkholderiaceae</taxon>
        <taxon>Paraburkholderia</taxon>
    </lineage>
</organism>
<evidence type="ECO:0000256" key="1">
    <source>
        <dbReference type="ARBA" id="ARBA00022679"/>
    </source>
</evidence>
<keyword evidence="1" id="KW-0808">Transferase</keyword>
<dbReference type="GO" id="GO:0016301">
    <property type="term" value="F:kinase activity"/>
    <property type="evidence" value="ECO:0007669"/>
    <property type="project" value="UniProtKB-KW"/>
</dbReference>
<dbReference type="SUPFAM" id="SSF55874">
    <property type="entry name" value="ATPase domain of HSP90 chaperone/DNA topoisomerase II/histidine kinase"/>
    <property type="match status" value="1"/>
</dbReference>
<gene>
    <name evidence="6" type="ORF">C7400_13632</name>
</gene>
<accession>A0ABX5MDU1</accession>
<dbReference type="Proteomes" id="UP000247515">
    <property type="component" value="Unassembled WGS sequence"/>
</dbReference>
<evidence type="ECO:0000313" key="6">
    <source>
        <dbReference type="EMBL" id="PXX06200.1"/>
    </source>
</evidence>
<dbReference type="InterPro" id="IPR054327">
    <property type="entry name" value="His-kinase-like_sensor"/>
</dbReference>
<keyword evidence="7" id="KW-1185">Reference proteome</keyword>
<keyword evidence="2 6" id="KW-0418">Kinase</keyword>
<dbReference type="InterPro" id="IPR003594">
    <property type="entry name" value="HATPase_dom"/>
</dbReference>
<dbReference type="PANTHER" id="PTHR24421">
    <property type="entry name" value="NITRATE/NITRITE SENSOR PROTEIN NARX-RELATED"/>
    <property type="match status" value="1"/>
</dbReference>
<dbReference type="Gene3D" id="1.20.5.1930">
    <property type="match status" value="1"/>
</dbReference>
<dbReference type="EMBL" id="QJJV01000036">
    <property type="protein sequence ID" value="PXX06200.1"/>
    <property type="molecule type" value="Genomic_DNA"/>
</dbReference>
<evidence type="ECO:0000259" key="5">
    <source>
        <dbReference type="SMART" id="SM00387"/>
    </source>
</evidence>
<dbReference type="RefSeq" id="WP_110329627.1">
    <property type="nucleotide sequence ID" value="NZ_JBBBEG010000025.1"/>
</dbReference>
<keyword evidence="4" id="KW-0472">Membrane</keyword>
<protein>
    <submittedName>
        <fullName evidence="6">Signal transduction histidine kinase</fullName>
    </submittedName>
</protein>
<dbReference type="CDD" id="cd16917">
    <property type="entry name" value="HATPase_UhpB-NarQ-NarX-like"/>
    <property type="match status" value="1"/>
</dbReference>
<proteinExistence type="predicted"/>
<evidence type="ECO:0000256" key="3">
    <source>
        <dbReference type="ARBA" id="ARBA00023012"/>
    </source>
</evidence>
<dbReference type="CDD" id="cd18773">
    <property type="entry name" value="PDC1_HK_sensor"/>
    <property type="match status" value="1"/>
</dbReference>
<dbReference type="Pfam" id="PF22588">
    <property type="entry name" value="dCache_1_like"/>
    <property type="match status" value="1"/>
</dbReference>
<feature type="transmembrane region" description="Helical" evidence="4">
    <location>
        <begin position="6"/>
        <end position="25"/>
    </location>
</feature>